<dbReference type="InterPro" id="IPR008619">
    <property type="entry name" value="Filamentous_hemagglutn_rpt"/>
</dbReference>
<dbReference type="InterPro" id="IPR025157">
    <property type="entry name" value="Hemagglutinin_rpt"/>
</dbReference>
<feature type="region of interest" description="Disordered" evidence="1">
    <location>
        <begin position="2723"/>
        <end position="2745"/>
    </location>
</feature>
<feature type="compositionally biased region" description="Polar residues" evidence="1">
    <location>
        <begin position="1639"/>
        <end position="1655"/>
    </location>
</feature>
<feature type="compositionally biased region" description="Basic and acidic residues" evidence="1">
    <location>
        <begin position="2723"/>
        <end position="2732"/>
    </location>
</feature>
<evidence type="ECO:0000256" key="1">
    <source>
        <dbReference type="SAM" id="MobiDB-lite"/>
    </source>
</evidence>
<dbReference type="Pfam" id="PF05594">
    <property type="entry name" value="Fil_haemagg"/>
    <property type="match status" value="13"/>
</dbReference>
<sequence length="3159" mass="319404">QGQRVEAHLGDGGLQNGGSLVGLTGLSLTGGGVLANSGELGARQGAVSLEGTGLRNDGGKLIAADGPLSLTLHGGDISNSNGLIQSSEGLTLTAGTLSNQGGTLLSGRGDVDLTAGSFRNEGGLVQAQGTLTARLGRYGSDEGSSLVAGGALHLSSPGVVHNEGVLASFGDMTLTASRLEGGAKSRLQGQKVEAHLGDGGLQNGGSLVGLTGLSLTGGGVLANSGELGARQGAVSLEGTGLRNDGGKLIAADGPLSLTLHGGDISNSNGLIQSSEGLTLTVGTLSNQGGVIQTDRNMSLIIRQYESDAGASLSSRGHLDVQAQGRVHNGGLIGGGAGVDMQATSLENDAQARLVSVGAPLRINLTGQDGLKNAGTVQTQHLAGQNSGADLNIVTSVLFDGGTIMSADAMTVMADRVVTQGGILQAENGMTFDRVKDFSNYGGTVLNRNGNLTLNVNSLRNESGSLESGGDLKAYLGHYSSDGSSRLVAQQTMSLSLSSGLDNDGLLGGSAGLTVEAASIQNGVHGHVLSDRGDVNLIASQGLIRNQGVVEERNADGRLILSAPIVRNEGTLLSAGSIGLNGTKDMVNSGTLYGVKGLTGQLSGTLDNSNGLLAVGGPEARLSAGRIVNAAGNIRALDGGLTLQAGQVDNRGGQIGAVTDLLVQGDRLLNQNGLLQAGGNLAIGRHGAEIENTQGSMQAGHDVTIAATHLVNNGGKILALGGDLTVNDAVDALGVRVADDQMTALETGAGSLKASGAVTLGLSGLKDDAHSVIASSKYLSISASSPLVVQGLLMGGQGVGLQSAGLSLAAGGQVVSSNGPLTLALGGTGLNNQGVIEAQGQDSRLTVQSVGDIVTSGTLLSMGSMGLTGQGQLTNDGVMGTLGGDLVIQAQDLHNQGKVVSSGWLNGTVSGDIRNGGQIYGQKGQTLSGNRIDNSGGEISSGGDLTVQGQSLTNDDGRIISDAGRVVVRSADTVSNHGGLVQGLGDVTVVSGVFDNSQQGKILSTQGSVQLSTPQRSFDNHGGTIQAARDVQLTAAGLDNGRGGLINAVSGSVNLMAAGGNGMDVLHNEGGTIQANGALHLSAQHLDNAGGQILQQSGTHGLFLDGGTGKLADVAVGPDGSVGTFQTKGSLSLAVTNLHGFGALIAPQDLSVTTYTPDADTFFQAGRDVTVTVLGDYHVASGAGVLAGRNATVQASSIRNDGALMANGGILTVYSGGDVYNTGLLYGATGLVTTLPGTLTNHQGAILAGNGSILVQNNDQGNISAFLNQSGLVRADGTQSDIFIKSHDIENSIIGNIRVVTPSESNHMVFDHMQGDERDGRIDVPEGLLDEHGNQGKGYIYFWAGKGGKTVNRGSYKVLMTESYIEMDDSDKGNASPLISAGNDILFSSDGRINNKAGHIAAGHDLTLQGASLDNSGYNITRSYGIYYWDSRGATFDSSHSTVPIQSHVEGESYVPWGGIITVPGPYSGTIVAGNNIIGDIKGDIKNVTYYNDGGKVSSDFGSSIPAGLSGRSLRNVKGADGISGSASSGSISELNPAGRPLVEPTPVAWNENASLPGFSGATVAVSPSSVSAGEWKPTGTSVSGSLAAGGVSIPEGGTEALPSSETVHQVDGGTLSGQSSPSMMSGRPLTGGATVHQVDGSTLPGQSSPSMTSGGILTGGATVPMGAESSLPSSDIHQTNGGGTLSDRSEPFMNSAGANDSLPSSSIRQAGGEGHLASQSDPSMSAGGRLAGRGVSRKTPANTVLYVPSADLKAVVASIPGGGTLFVPNPSPSVHYLLETNPRYATFAGLYGSDYLLGRLGHSMGDYRFLGDSGFDTQYVQQQIVSATGQTFLGGSYQAANEQMQTLLDNASRQSDQLGLTFGQALTSDEQSRLTDNIVWYVPVSVNGQTVLVPKLYLAPGKVKLANGGVISAGNDLSLQGGSISNSGAMASGKALNLVATQGDLVNDGGSISGGDVTLASLAGSVVNDSQLRTDQIVGGTQQTLGQQGTITASGNARLSAAKDILFKGASLKAGGDATLVAGQNINLDALSTHGAGGVSRRHFTQTGSFVRNIGSSVMGDGTVTLAALGGDINLAGSGVMAGKDAFLQAKGNLALKAMTDEDHSYSRVVKKGFLNKKTVTTSKDSTTGIGSLVGANDNILMSAGGDLSVKGTVSGGQDVTLTSGGSLSVDAFQNTAASYYQKKKSGLSFHTGSRTSIGYGKSNNTDTGTGTNWTSSTVSAGRGDLTLKAGSAATITGANLSAGHDIGIDASSVAFKTVEQTLKQTQDQKQFFVGVSVGLTSDSIVGQVVQSALAASKAKGQGSSMVAAMNGGQALYTLQQGADNLQHVGSLDAMNMALIGVEASVGFNKRKSHAVEDQSTVVGSAATAGNGLSIIARGDHPGSADDGSISVTAARFSAKDITFDAKKDINLLAGWDHVNTYSKKTQTSASIGVKYEIGGPQTGFGVTAGASHQSQEQQSHQSTAVDTTLDGTNSVTLHSGARTLLNGAEVRAPRIDVKAAELEIISPQNTYDYRSVSTSAGVQVSVPLNNPAGAAGGTSFQHQVVTDHFASTGKVLSGLYAGEQGVGIDVAGNTTLTAGVISSVASREKNHFSTGSLISRNLENVSRWQLESSGFQASLGGAGQGDATGWLGQVGQGMAANSMSLLGGGQNHNEKTASHSAVGDNITINTTTVDGDLSRDVAHANGAIDNKFNAQKLQNQMQARTLGTQLVGEIVGTVFQKDQERDDKARAAEGLPPEEAGSAFSPREVARDLIEAGGAAGIAALTGGSPAAAGLGTLAGKVTAATTRPLAEAVATGLTGSSDGTLHDSIANMFSSAAAAAGGAVGGLVAGKGSASVSALTGAAAAAAIEQYNDSAHRGKEAEQKEEDEEKNSNTDAVEALAFDIALTGGSMIPGPPGTAFGYTLAGRLEQEGHPYLAAIQAGSAGLDTFGIDTSAVVAPVITGSLQLMKSAVVGVILKFGGDAFERLAQAQFMAVTGEEFGAALAGHAAEGAANLGKKETAAGQVVKSVRQDDPAFKNIGKNSSLLLEAIEASKGGNSDLEEIDRQFLEFNEKAAGKGIHDGKQGKHIVGHNDYIPGRSIMSSDVDPVELLEGALSRKYDFLGMGPRDSIYKFDFNKKIGEYTQGEGKFYDTTIGSIHVSKKGAHIVPAAPKGWENK</sequence>
<feature type="region of interest" description="Disordered" evidence="1">
    <location>
        <begin position="2856"/>
        <end position="2876"/>
    </location>
</feature>
<dbReference type="EMBL" id="PDLY01000007">
    <property type="protein sequence ID" value="MBA5728114.1"/>
    <property type="molecule type" value="Genomic_DNA"/>
</dbReference>
<comment type="caution">
    <text evidence="3">The sequence shown here is derived from an EMBL/GenBank/DDBJ whole genome shotgun (WGS) entry which is preliminary data.</text>
</comment>
<protein>
    <recommendedName>
        <fullName evidence="2">Bacterial toxin 50 domain-containing protein</fullName>
    </recommendedName>
</protein>
<dbReference type="InterPro" id="IPR010069">
    <property type="entry name" value="CdiA_FHA1_rpt"/>
</dbReference>
<feature type="region of interest" description="Disordered" evidence="1">
    <location>
        <begin position="1594"/>
        <end position="1735"/>
    </location>
</feature>
<dbReference type="Pfam" id="PF13332">
    <property type="entry name" value="Fil_haemagg_2"/>
    <property type="match status" value="3"/>
</dbReference>
<feature type="domain" description="Bacterial toxin 50" evidence="2">
    <location>
        <begin position="3061"/>
        <end position="3150"/>
    </location>
</feature>
<reference evidence="3 4" key="1">
    <citation type="submission" date="2017-10" db="EMBL/GenBank/DDBJ databases">
        <authorList>
            <person name="Jakob F."/>
        </authorList>
    </citation>
    <scope>NUCLEOTIDE SEQUENCE [LARGE SCALE GENOMIC DNA]</scope>
    <source>
        <strain evidence="3 4">TMW 2.1889</strain>
    </source>
</reference>
<dbReference type="Proteomes" id="UP000765338">
    <property type="component" value="Unassembled WGS sequence"/>
</dbReference>
<feature type="compositionally biased region" description="Polar residues" evidence="1">
    <location>
        <begin position="1670"/>
        <end position="1679"/>
    </location>
</feature>
<feature type="non-terminal residue" evidence="3">
    <location>
        <position position="1"/>
    </location>
</feature>
<proteinExistence type="predicted"/>
<evidence type="ECO:0000313" key="3">
    <source>
        <dbReference type="EMBL" id="MBA5728114.1"/>
    </source>
</evidence>
<dbReference type="Pfam" id="PF15542">
    <property type="entry name" value="Ntox50"/>
    <property type="match status" value="1"/>
</dbReference>
<keyword evidence="4" id="KW-1185">Reference proteome</keyword>
<dbReference type="InterPro" id="IPR029100">
    <property type="entry name" value="Ntox50"/>
</dbReference>
<dbReference type="NCBIfam" id="TIGR01731">
    <property type="entry name" value="fil_hemag_20aa"/>
    <property type="match status" value="23"/>
</dbReference>
<evidence type="ECO:0000259" key="2">
    <source>
        <dbReference type="Pfam" id="PF15542"/>
    </source>
</evidence>
<feature type="compositionally biased region" description="Polar residues" evidence="1">
    <location>
        <begin position="1696"/>
        <end position="1708"/>
    </location>
</feature>
<organism evidence="3 4">
    <name type="scientific">Bombella mellum</name>
    <dbReference type="NCBI Taxonomy" id="2039288"/>
    <lineage>
        <taxon>Bacteria</taxon>
        <taxon>Pseudomonadati</taxon>
        <taxon>Pseudomonadota</taxon>
        <taxon>Alphaproteobacteria</taxon>
        <taxon>Acetobacterales</taxon>
        <taxon>Acetobacteraceae</taxon>
        <taxon>Bombella</taxon>
    </lineage>
</organism>
<evidence type="ECO:0000313" key="4">
    <source>
        <dbReference type="Proteomes" id="UP000765338"/>
    </source>
</evidence>
<accession>A0ABR5ZUX3</accession>
<name>A0ABR5ZUX3_9PROT</name>
<gene>
    <name evidence="3" type="ORF">CPA56_09055</name>
</gene>